<dbReference type="InterPro" id="IPR001633">
    <property type="entry name" value="EAL_dom"/>
</dbReference>
<feature type="domain" description="PAS" evidence="6">
    <location>
        <begin position="355"/>
        <end position="401"/>
    </location>
</feature>
<dbReference type="Proteomes" id="UP000006755">
    <property type="component" value="Unassembled WGS sequence"/>
</dbReference>
<keyword evidence="4" id="KW-0175">Coiled coil</keyword>
<dbReference type="PANTHER" id="PTHR44757">
    <property type="entry name" value="DIGUANYLATE CYCLASE DGCP"/>
    <property type="match status" value="1"/>
</dbReference>
<keyword evidence="5" id="KW-0812">Transmembrane</keyword>
<dbReference type="Pfam" id="PF00990">
    <property type="entry name" value="GGDEF"/>
    <property type="match status" value="1"/>
</dbReference>
<evidence type="ECO:0000259" key="7">
    <source>
        <dbReference type="PROSITE" id="PS50113"/>
    </source>
</evidence>
<dbReference type="PANTHER" id="PTHR44757:SF2">
    <property type="entry name" value="BIOFILM ARCHITECTURE MAINTENANCE PROTEIN MBAA"/>
    <property type="match status" value="1"/>
</dbReference>
<dbReference type="PROSITE" id="PS50112">
    <property type="entry name" value="PAS"/>
    <property type="match status" value="2"/>
</dbReference>
<evidence type="ECO:0000259" key="9">
    <source>
        <dbReference type="PROSITE" id="PS50887"/>
    </source>
</evidence>
<dbReference type="InterPro" id="IPR029787">
    <property type="entry name" value="Nucleotide_cyclase"/>
</dbReference>
<dbReference type="CDD" id="cd01948">
    <property type="entry name" value="EAL"/>
    <property type="match status" value="1"/>
</dbReference>
<dbReference type="STRING" id="745411.B3C1_09877"/>
<evidence type="ECO:0000256" key="2">
    <source>
        <dbReference type="ARBA" id="ARBA00022636"/>
    </source>
</evidence>
<dbReference type="PROSITE" id="PS50113">
    <property type="entry name" value="PAC"/>
    <property type="match status" value="1"/>
</dbReference>
<evidence type="ECO:0000259" key="6">
    <source>
        <dbReference type="PROSITE" id="PS50112"/>
    </source>
</evidence>
<keyword evidence="2" id="KW-0973">c-di-GMP</keyword>
<dbReference type="Gene3D" id="3.30.70.270">
    <property type="match status" value="1"/>
</dbReference>
<dbReference type="Gene3D" id="3.30.450.20">
    <property type="entry name" value="PAS domain"/>
    <property type="match status" value="2"/>
</dbReference>
<proteinExistence type="predicted"/>
<dbReference type="SMART" id="SM00052">
    <property type="entry name" value="EAL"/>
    <property type="match status" value="1"/>
</dbReference>
<keyword evidence="11" id="KW-1185">Reference proteome</keyword>
<dbReference type="NCBIfam" id="TIGR00254">
    <property type="entry name" value="GGDEF"/>
    <property type="match status" value="1"/>
</dbReference>
<dbReference type="SMART" id="SM00091">
    <property type="entry name" value="PAS"/>
    <property type="match status" value="2"/>
</dbReference>
<dbReference type="GO" id="GO:0071111">
    <property type="term" value="F:cyclic-guanylate-specific phosphodiesterase activity"/>
    <property type="evidence" value="ECO:0007669"/>
    <property type="project" value="UniProtKB-EC"/>
</dbReference>
<dbReference type="Gene3D" id="3.20.20.450">
    <property type="entry name" value="EAL domain"/>
    <property type="match status" value="1"/>
</dbReference>
<accession>K2JGM1</accession>
<dbReference type="Pfam" id="PF00563">
    <property type="entry name" value="EAL"/>
    <property type="match status" value="1"/>
</dbReference>
<feature type="coiled-coil region" evidence="4">
    <location>
        <begin position="215"/>
        <end position="242"/>
    </location>
</feature>
<dbReference type="CDD" id="cd01949">
    <property type="entry name" value="GGDEF"/>
    <property type="match status" value="1"/>
</dbReference>
<dbReference type="InterPro" id="IPR000014">
    <property type="entry name" value="PAS"/>
</dbReference>
<evidence type="ECO:0000313" key="11">
    <source>
        <dbReference type="Proteomes" id="UP000006755"/>
    </source>
</evidence>
<evidence type="ECO:0000256" key="1">
    <source>
        <dbReference type="ARBA" id="ARBA00012282"/>
    </source>
</evidence>
<feature type="transmembrane region" description="Helical" evidence="5">
    <location>
        <begin position="150"/>
        <end position="169"/>
    </location>
</feature>
<dbReference type="InterPro" id="IPR035965">
    <property type="entry name" value="PAS-like_dom_sf"/>
</dbReference>
<dbReference type="SMART" id="SM00086">
    <property type="entry name" value="PAC"/>
    <property type="match status" value="2"/>
</dbReference>
<dbReference type="InterPro" id="IPR043128">
    <property type="entry name" value="Rev_trsase/Diguanyl_cyclase"/>
</dbReference>
<comment type="catalytic activity">
    <reaction evidence="3">
        <text>3',3'-c-di-GMP + H2O = 5'-phosphoguanylyl(3'-&gt;5')guanosine + H(+)</text>
        <dbReference type="Rhea" id="RHEA:24902"/>
        <dbReference type="ChEBI" id="CHEBI:15377"/>
        <dbReference type="ChEBI" id="CHEBI:15378"/>
        <dbReference type="ChEBI" id="CHEBI:58754"/>
        <dbReference type="ChEBI" id="CHEBI:58805"/>
        <dbReference type="EC" id="3.1.4.52"/>
    </reaction>
</comment>
<dbReference type="EMBL" id="AMRI01000012">
    <property type="protein sequence ID" value="EKE73697.1"/>
    <property type="molecule type" value="Genomic_DNA"/>
</dbReference>
<dbReference type="eggNOG" id="COG5001">
    <property type="taxonomic scope" value="Bacteria"/>
</dbReference>
<feature type="domain" description="PAS" evidence="6">
    <location>
        <begin position="257"/>
        <end position="309"/>
    </location>
</feature>
<dbReference type="InterPro" id="IPR000160">
    <property type="entry name" value="GGDEF_dom"/>
</dbReference>
<dbReference type="Pfam" id="PF13426">
    <property type="entry name" value="PAS_9"/>
    <property type="match status" value="2"/>
</dbReference>
<feature type="domain" description="PAC" evidence="7">
    <location>
        <begin position="428"/>
        <end position="480"/>
    </location>
</feature>
<dbReference type="SMART" id="SM00267">
    <property type="entry name" value="GGDEF"/>
    <property type="match status" value="1"/>
</dbReference>
<dbReference type="FunFam" id="3.20.20.450:FF:000001">
    <property type="entry name" value="Cyclic di-GMP phosphodiesterase yahA"/>
    <property type="match status" value="1"/>
</dbReference>
<dbReference type="SUPFAM" id="SSF141868">
    <property type="entry name" value="EAL domain-like"/>
    <property type="match status" value="1"/>
</dbReference>
<evidence type="ECO:0000256" key="5">
    <source>
        <dbReference type="SAM" id="Phobius"/>
    </source>
</evidence>
<feature type="domain" description="GGDEF" evidence="9">
    <location>
        <begin position="512"/>
        <end position="645"/>
    </location>
</feature>
<evidence type="ECO:0000313" key="10">
    <source>
        <dbReference type="EMBL" id="EKE73697.1"/>
    </source>
</evidence>
<dbReference type="PROSITE" id="PS50883">
    <property type="entry name" value="EAL"/>
    <property type="match status" value="1"/>
</dbReference>
<dbReference type="InterPro" id="IPR000700">
    <property type="entry name" value="PAS-assoc_C"/>
</dbReference>
<dbReference type="InterPro" id="IPR001610">
    <property type="entry name" value="PAC"/>
</dbReference>
<keyword evidence="5" id="KW-1133">Transmembrane helix</keyword>
<protein>
    <recommendedName>
        <fullName evidence="1">cyclic-guanylate-specific phosphodiesterase</fullName>
        <ecNumber evidence="1">3.1.4.52</ecNumber>
    </recommendedName>
</protein>
<sequence length="916" mass="101966">MVVSLVVAALLAVWAENQADMRALQHQAQDRARLVASLVNHHLEEDDRLSTENQALRQLAGQHEISQAMLVQDGQIANSTLGTLQGRPVSALQGTLWLPNPPLDLHSPGAFFGKDQALFVQPLAQDGKTLLLWVDTLPPMPARLANLGRLALMALVTALLAGGFFYWVLNRALVKPIEHISLVLRQHMRGERSARVGPTDKSELGQLGGWLDLVLDDEERALRSLQESHEKLEEQTALFQRVFKIMPDLVSITRLDDGVLVNVNENWVKRIGWSKEEVLGRTTLELGVWSNPSDRQQLVGQVKDNLLRNVRLCFQDRWGETVEAEASGCVFEENDVPYLLLSFRDIGERLRKEKDLRLLAQVVEVSLDGVMITDASQHILTVNSAFTTITGFAPEDVIGQTPKVLSSGYQDASFYKTMWQQIAAQGFWKGEIWNKRKSGEVYPQWLSIRAMEDDYGQVQHYVAVFSDISEHKAAEARIAFLAYHDPLTGLPNRTLLVDRAEQALIQAKRGGDRLAIIYLDLDRFKSVNDSLGHDIGDTLLKEVVKRIKPLCREGDTLSRQGGDEFLLLIPKLVAANQVELIVERILAAMSEPFVIGGHRLWISTSIGVSLYPEDGDNVAQLLRQADTALYHAKDSGRSTYSFFNKDMDRDLNERLQLESALKDAIGTPQLTLHYQPQFDVASGDIVGVEALMRWHSPVLGDVSPSKFIPLAEDTGLIMPLGAWCLEEACRQLAQWRKAGFQGLMAVNISVRQLVRPDFFDLLESVLAGTDIPAHRLELELTESLMMDNVDASLEVVRRLKALQLTLSIDDFGTGYSSLSYLKQFSVDSLKIDQSFIRGLSDAQQSRPLVRAIVQMAHSLELRVIAEGVETSEQLAILRQEGVDVAQGYFLGRPEPAKVISGLLAEQAMSLPAAQKG</sequence>
<dbReference type="EC" id="3.1.4.52" evidence="1"/>
<dbReference type="AlphaFoldDB" id="K2JGM1"/>
<dbReference type="PROSITE" id="PS50887">
    <property type="entry name" value="GGDEF"/>
    <property type="match status" value="1"/>
</dbReference>
<gene>
    <name evidence="10" type="ORF">B3C1_09877</name>
</gene>
<dbReference type="SUPFAM" id="SSF55073">
    <property type="entry name" value="Nucleotide cyclase"/>
    <property type="match status" value="1"/>
</dbReference>
<feature type="domain" description="EAL" evidence="8">
    <location>
        <begin position="654"/>
        <end position="907"/>
    </location>
</feature>
<dbReference type="NCBIfam" id="TIGR00229">
    <property type="entry name" value="sensory_box"/>
    <property type="match status" value="2"/>
</dbReference>
<dbReference type="InterPro" id="IPR035919">
    <property type="entry name" value="EAL_sf"/>
</dbReference>
<keyword evidence="5" id="KW-0472">Membrane</keyword>
<reference evidence="10 11" key="1">
    <citation type="journal article" date="2012" name="J. Bacteriol.">
        <title>Genome Sequence of Gallaecimonas xiamenensis Type Strain 3-C-1.</title>
        <authorList>
            <person name="Lai Q."/>
            <person name="Wang L."/>
            <person name="Wang W."/>
            <person name="Shao Z."/>
        </authorList>
    </citation>
    <scope>NUCLEOTIDE SEQUENCE [LARGE SCALE GENOMIC DNA]</scope>
    <source>
        <strain evidence="10 11">3-C-1</strain>
    </source>
</reference>
<evidence type="ECO:0000259" key="8">
    <source>
        <dbReference type="PROSITE" id="PS50883"/>
    </source>
</evidence>
<comment type="caution">
    <text evidence="10">The sequence shown here is derived from an EMBL/GenBank/DDBJ whole genome shotgun (WGS) entry which is preliminary data.</text>
</comment>
<dbReference type="InterPro" id="IPR052155">
    <property type="entry name" value="Biofilm_reg_signaling"/>
</dbReference>
<evidence type="ECO:0000256" key="3">
    <source>
        <dbReference type="ARBA" id="ARBA00034290"/>
    </source>
</evidence>
<organism evidence="10 11">
    <name type="scientific">Gallaecimonas xiamenensis 3-C-1</name>
    <dbReference type="NCBI Taxonomy" id="745411"/>
    <lineage>
        <taxon>Bacteria</taxon>
        <taxon>Pseudomonadati</taxon>
        <taxon>Pseudomonadota</taxon>
        <taxon>Gammaproteobacteria</taxon>
        <taxon>Enterobacterales</taxon>
        <taxon>Gallaecimonadaceae</taxon>
        <taxon>Gallaecimonas</taxon>
    </lineage>
</organism>
<dbReference type="SUPFAM" id="SSF55785">
    <property type="entry name" value="PYP-like sensor domain (PAS domain)"/>
    <property type="match status" value="2"/>
</dbReference>
<dbReference type="CDD" id="cd00130">
    <property type="entry name" value="PAS"/>
    <property type="match status" value="2"/>
</dbReference>
<evidence type="ECO:0000256" key="4">
    <source>
        <dbReference type="SAM" id="Coils"/>
    </source>
</evidence>
<name>K2JGM1_9GAMM</name>
<dbReference type="Gene3D" id="6.10.340.10">
    <property type="match status" value="1"/>
</dbReference>